<dbReference type="RefSeq" id="WP_061948663.1">
    <property type="nucleotide sequence ID" value="NZ_LTAO01000012.1"/>
</dbReference>
<dbReference type="AlphaFoldDB" id="A0A162EEQ6"/>
<dbReference type="EMBL" id="LTAO01000012">
    <property type="protein sequence ID" value="KYG32400.1"/>
    <property type="molecule type" value="Genomic_DNA"/>
</dbReference>
<reference evidence="1" key="1">
    <citation type="submission" date="2016-02" db="EMBL/GenBank/DDBJ databases">
        <title>Genome sequence of Bacillus trypoxylicola KCTC 13244(T).</title>
        <authorList>
            <person name="Jeong H."/>
            <person name="Park S.-H."/>
            <person name="Choi S.-K."/>
        </authorList>
    </citation>
    <scope>NUCLEOTIDE SEQUENCE [LARGE SCALE GENOMIC DNA]</scope>
    <source>
        <strain evidence="1">KCTC 13244</strain>
    </source>
</reference>
<proteinExistence type="predicted"/>
<name>A0A162EEQ6_9BACI</name>
<comment type="caution">
    <text evidence="1">The sequence shown here is derived from an EMBL/GenBank/DDBJ whole genome shotgun (WGS) entry which is preliminary data.</text>
</comment>
<accession>A0A162EEQ6</accession>
<evidence type="ECO:0000313" key="2">
    <source>
        <dbReference type="Proteomes" id="UP000075806"/>
    </source>
</evidence>
<organism evidence="1 2">
    <name type="scientific">Alkalihalobacillus trypoxylicola</name>
    <dbReference type="NCBI Taxonomy" id="519424"/>
    <lineage>
        <taxon>Bacteria</taxon>
        <taxon>Bacillati</taxon>
        <taxon>Bacillota</taxon>
        <taxon>Bacilli</taxon>
        <taxon>Bacillales</taxon>
        <taxon>Bacillaceae</taxon>
        <taxon>Alkalihalobacillus</taxon>
    </lineage>
</organism>
<sequence>MFGYNNYNNYETRGASDYNNGCNCETFFRHVSRNQFVKVFLKASKPVKGFFIEANGNEATLFNFNDKCHSVITICCDDIIAVEVSHSNDDQRCHRDDDKCKCHDK</sequence>
<protein>
    <submittedName>
        <fullName evidence="1">Uncharacterized protein</fullName>
    </submittedName>
</protein>
<keyword evidence="2" id="KW-1185">Reference proteome</keyword>
<evidence type="ECO:0000313" key="1">
    <source>
        <dbReference type="EMBL" id="KYG32400.1"/>
    </source>
</evidence>
<gene>
    <name evidence="1" type="ORF">AZF04_06465</name>
</gene>
<dbReference type="Proteomes" id="UP000075806">
    <property type="component" value="Unassembled WGS sequence"/>
</dbReference>